<accession>A0ABY5NMJ1</accession>
<reference evidence="2" key="1">
    <citation type="submission" date="2022-01" db="EMBL/GenBank/DDBJ databases">
        <title>Microbacterium eymi and Microbacterium rhizovicinus sp. nov., isolated from the rhizospheric soil of Elymus tsukushiensis, a plant native to the Dokdo Islands, Republic of Korea.</title>
        <authorList>
            <person name="Hwang Y.J."/>
        </authorList>
    </citation>
    <scope>NUCLEOTIDE SEQUENCE</scope>
    <source>
        <strain evidence="2">KUDC0405</strain>
    </source>
</reference>
<proteinExistence type="predicted"/>
<evidence type="ECO:0000313" key="3">
    <source>
        <dbReference type="Proteomes" id="UP001054811"/>
    </source>
</evidence>
<organism evidence="2 3">
    <name type="scientific">Microbacterium elymi</name>
    <dbReference type="NCBI Taxonomy" id="2909587"/>
    <lineage>
        <taxon>Bacteria</taxon>
        <taxon>Bacillati</taxon>
        <taxon>Actinomycetota</taxon>
        <taxon>Actinomycetes</taxon>
        <taxon>Micrococcales</taxon>
        <taxon>Microbacteriaceae</taxon>
        <taxon>Microbacterium</taxon>
    </lineage>
</organism>
<evidence type="ECO:0000259" key="1">
    <source>
        <dbReference type="Pfam" id="PF10593"/>
    </source>
</evidence>
<dbReference type="EMBL" id="CP091139">
    <property type="protein sequence ID" value="UUT36408.1"/>
    <property type="molecule type" value="Genomic_DNA"/>
</dbReference>
<gene>
    <name evidence="2" type="ORF">L2X98_26140</name>
</gene>
<dbReference type="Pfam" id="PF10593">
    <property type="entry name" value="Z1"/>
    <property type="match status" value="1"/>
</dbReference>
<keyword evidence="3" id="KW-1185">Reference proteome</keyword>
<evidence type="ECO:0000313" key="2">
    <source>
        <dbReference type="EMBL" id="UUT36408.1"/>
    </source>
</evidence>
<sequence length="629" mass="69228">MSDIAGVEVVVDPKTPHTPWYPGPKASDRFWPPVKAILEDRVGDAAVTDIDKVTSLTLSKLNPPGNHQFSDRGLVLGYVQSGKTTNFMALAAKAADAGYKLIIVLSGVTDILRDQTQARIDEVLVGDSVEWYPLTKRGEDFAQSSGAAALFTKFDGALIAVIKKNPARLRRLRDWMTGAGKIAMQHAPMLLIDDEADQASIDVGAAGRTSTINGLLRDILKHPRSAYVAYTATPFANLLIDPSNENDLYPRTVIVSMPKPAGYFGPERLFGGIDSPDEAGLDMIRTIPAAEAVSARPPAGLGAVKTWSPTLGSELRRAILWFVLSTAAKRIRNGHGQHSSMLIHTSMLSDAHFRTRDIVFDALEPVRVGIATNDTSTLLELEEIWKSESARVPASSFGYESITWGELGATLRATIDDIDIVVDNYKSSDRLSYSSAKPTTAIVIGGNTLSRGLTLEGLTSSYFVRSASAYDTLLQMGRWFGYRGGYEDLCRVWMTDELRGWFRDLSKVEQEIRDEIARYRREGLSPLELGVRIRLHPDLAITEAAKMRNAVNASLSYSGRNPQTTVFRRLDGARLNRNLTAAKDLLETVQALWRRHREVPRGRLAQAVAPWISRRARGVHPALPRGLRV</sequence>
<protein>
    <submittedName>
        <fullName evidence="2">Z1 domain-containing protein</fullName>
    </submittedName>
</protein>
<dbReference type="Proteomes" id="UP001054811">
    <property type="component" value="Chromosome"/>
</dbReference>
<feature type="domain" description="Putative endonuclease Z1" evidence="1">
    <location>
        <begin position="314"/>
        <end position="538"/>
    </location>
</feature>
<name>A0ABY5NMJ1_9MICO</name>
<dbReference type="RefSeq" id="WP_259613066.1">
    <property type="nucleotide sequence ID" value="NZ_CP091139.2"/>
</dbReference>
<dbReference type="InterPro" id="IPR018310">
    <property type="entry name" value="Put_endonuclease_Z1-dom"/>
</dbReference>